<feature type="transmembrane region" description="Helical" evidence="5">
    <location>
        <begin position="448"/>
        <end position="468"/>
    </location>
</feature>
<name>A0A619AKL2_SALET</name>
<evidence type="ECO:0000256" key="1">
    <source>
        <dbReference type="ARBA" id="ARBA00004141"/>
    </source>
</evidence>
<feature type="transmembrane region" description="Helical" evidence="5">
    <location>
        <begin position="230"/>
        <end position="252"/>
    </location>
</feature>
<feature type="transmembrane region" description="Helical" evidence="5">
    <location>
        <begin position="333"/>
        <end position="352"/>
    </location>
</feature>
<feature type="transmembrane region" description="Helical" evidence="5">
    <location>
        <begin position="159"/>
        <end position="177"/>
    </location>
</feature>
<feature type="transmembrane region" description="Helical" evidence="5">
    <location>
        <begin position="189"/>
        <end position="209"/>
    </location>
</feature>
<comment type="caution">
    <text evidence="6">The sequence shown here is derived from an EMBL/GenBank/DDBJ whole genome shotgun (WGS) entry which is preliminary data.</text>
</comment>
<dbReference type="InterPro" id="IPR052962">
    <property type="entry name" value="AA_Transporter_AGT"/>
</dbReference>
<reference evidence="6" key="1">
    <citation type="submission" date="2018-07" db="EMBL/GenBank/DDBJ databases">
        <authorList>
            <consortium name="PulseNet: The National Subtyping Network for Foodborne Disease Surveillance"/>
            <person name="Tarr C.L."/>
            <person name="Trees E."/>
            <person name="Katz L.S."/>
            <person name="Carleton-Romer H.A."/>
            <person name="Stroika S."/>
            <person name="Kucerova Z."/>
            <person name="Roache K.F."/>
            <person name="Sabol A.L."/>
            <person name="Besser J."/>
            <person name="Gerner-Smidt P."/>
        </authorList>
    </citation>
    <scope>NUCLEOTIDE SEQUENCE</scope>
    <source>
        <strain evidence="6">PNUSAS001246</strain>
    </source>
</reference>
<proteinExistence type="predicted"/>
<feature type="transmembrane region" description="Helical" evidence="5">
    <location>
        <begin position="79"/>
        <end position="98"/>
    </location>
</feature>
<feature type="transmembrane region" description="Helical" evidence="5">
    <location>
        <begin position="480"/>
        <end position="499"/>
    </location>
</feature>
<protein>
    <submittedName>
        <fullName evidence="6">APC family permease</fullName>
    </submittedName>
</protein>
<dbReference type="InterPro" id="IPR002293">
    <property type="entry name" value="AA/rel_permease1"/>
</dbReference>
<dbReference type="Pfam" id="PF13520">
    <property type="entry name" value="AA_permease_2"/>
    <property type="match status" value="1"/>
</dbReference>
<dbReference type="EMBL" id="AAKZQX010000056">
    <property type="protein sequence ID" value="ECX6035549.1"/>
    <property type="molecule type" value="Genomic_DNA"/>
</dbReference>
<evidence type="ECO:0000256" key="5">
    <source>
        <dbReference type="SAM" id="Phobius"/>
    </source>
</evidence>
<evidence type="ECO:0000256" key="3">
    <source>
        <dbReference type="ARBA" id="ARBA00022989"/>
    </source>
</evidence>
<sequence length="529" mass="58036">MKKTGAVSLLFTGLGSIIGSGWLFGAANAARIAGPLAPWAWVIGAGMILCIAASYAELGAMFPESGGMVRYVHYSHGPMLGLIAAWANWISIVSVIPIEAEASVQYMSSWPWHWAGMIYRQGHLDTLGMLLTALLVVIYFLLNFWGIKLFIRANNLLTVFKVIVPTLTGIIIISSGFHTQNLHTSGGTAHHLPGILMAVATSGIVFSFNGFQSPINLAGEAYHPGRNVPLAVMGSIIISAILYLLLQFAFIGALTPADLRHGWHGINFSSPFAQLALAVGVNWLVLLLYLDAFVSPSGTGTNYMASVTRMLTGVQRNGMLPAFFGKIHPVWQFSRHSLIFNLIICFIFMYFFRGWNSLAAVISVATVVTYLTGPVSAAALRLNHPEIHRPLKVMCFSVVAPFSFVFASLVLYWGSWPLTGEIIILMSVSLPLYFYYRLKTVSVMGLVADCRNTIWFIGHLGMIALISWCGDRNFGGQGLIPTGWDMPLVIVFSMLFFYMGKYSGIKDGHPGVQKNHFPDEFLRDPQKIQ</sequence>
<comment type="subcellular location">
    <subcellularLocation>
        <location evidence="1">Membrane</location>
        <topology evidence="1">Multi-pass membrane protein</topology>
    </subcellularLocation>
</comment>
<keyword evidence="2 5" id="KW-0812">Transmembrane</keyword>
<feature type="transmembrane region" description="Helical" evidence="5">
    <location>
        <begin position="391"/>
        <end position="412"/>
    </location>
</feature>
<gene>
    <name evidence="6" type="ORF">ATT75_22930</name>
</gene>
<dbReference type="PANTHER" id="PTHR47547:SF1">
    <property type="entry name" value="ASPARTATE-PROTON SYMPORTER"/>
    <property type="match status" value="1"/>
</dbReference>
<dbReference type="Gene3D" id="1.20.1740.10">
    <property type="entry name" value="Amino acid/polyamine transporter I"/>
    <property type="match status" value="1"/>
</dbReference>
<dbReference type="GO" id="GO:0016020">
    <property type="term" value="C:membrane"/>
    <property type="evidence" value="ECO:0007669"/>
    <property type="project" value="UniProtKB-SubCell"/>
</dbReference>
<feature type="transmembrane region" description="Helical" evidence="5">
    <location>
        <begin position="418"/>
        <end position="436"/>
    </location>
</feature>
<evidence type="ECO:0000256" key="4">
    <source>
        <dbReference type="ARBA" id="ARBA00023136"/>
    </source>
</evidence>
<evidence type="ECO:0000313" key="6">
    <source>
        <dbReference type="EMBL" id="ECX6035549.1"/>
    </source>
</evidence>
<keyword evidence="3 5" id="KW-1133">Transmembrane helix</keyword>
<evidence type="ECO:0000256" key="2">
    <source>
        <dbReference type="ARBA" id="ARBA00022692"/>
    </source>
</evidence>
<dbReference type="AlphaFoldDB" id="A0A619AKL2"/>
<feature type="transmembrane region" description="Helical" evidence="5">
    <location>
        <begin position="127"/>
        <end position="147"/>
    </location>
</feature>
<dbReference type="PIRSF" id="PIRSF006060">
    <property type="entry name" value="AA_transporter"/>
    <property type="match status" value="1"/>
</dbReference>
<accession>A0A619AKL2</accession>
<feature type="transmembrane region" description="Helical" evidence="5">
    <location>
        <begin position="358"/>
        <end position="379"/>
    </location>
</feature>
<dbReference type="PANTHER" id="PTHR47547">
    <property type="match status" value="1"/>
</dbReference>
<organism evidence="6">
    <name type="scientific">Salmonella enterica subsp. enterica serovar Panama</name>
    <dbReference type="NCBI Taxonomy" id="29472"/>
    <lineage>
        <taxon>Bacteria</taxon>
        <taxon>Pseudomonadati</taxon>
        <taxon>Pseudomonadota</taxon>
        <taxon>Gammaproteobacteria</taxon>
        <taxon>Enterobacterales</taxon>
        <taxon>Enterobacteriaceae</taxon>
        <taxon>Salmonella</taxon>
    </lineage>
</organism>
<dbReference type="GO" id="GO:0022857">
    <property type="term" value="F:transmembrane transporter activity"/>
    <property type="evidence" value="ECO:0007669"/>
    <property type="project" value="InterPro"/>
</dbReference>
<feature type="transmembrane region" description="Helical" evidence="5">
    <location>
        <begin position="39"/>
        <end position="58"/>
    </location>
</feature>
<keyword evidence="4 5" id="KW-0472">Membrane</keyword>
<feature type="transmembrane region" description="Helical" evidence="5">
    <location>
        <begin position="272"/>
        <end position="294"/>
    </location>
</feature>